<accession>A0A816WF84</accession>
<dbReference type="EMBL" id="HG994357">
    <property type="protein sequence ID" value="CAF2132438.1"/>
    <property type="molecule type" value="Genomic_DNA"/>
</dbReference>
<sequence>MVSSICESHQLLPVANFAINAGAESADHPRDDKHVAVKLSVE</sequence>
<proteinExistence type="predicted"/>
<dbReference type="Proteomes" id="UP001295469">
    <property type="component" value="Chromosome A03"/>
</dbReference>
<protein>
    <submittedName>
        <fullName evidence="1">(rape) hypothetical protein</fullName>
    </submittedName>
</protein>
<dbReference type="AlphaFoldDB" id="A0A816WF84"/>
<name>A0A816WF84_BRANA</name>
<reference evidence="1" key="1">
    <citation type="submission" date="2021-01" db="EMBL/GenBank/DDBJ databases">
        <authorList>
            <consortium name="Genoscope - CEA"/>
            <person name="William W."/>
        </authorList>
    </citation>
    <scope>NUCLEOTIDE SEQUENCE</scope>
</reference>
<evidence type="ECO:0000313" key="1">
    <source>
        <dbReference type="EMBL" id="CAF2132438.1"/>
    </source>
</evidence>
<gene>
    <name evidence="1" type="ORF">DARMORV10_A03P60430.1</name>
</gene>
<organism evidence="1">
    <name type="scientific">Brassica napus</name>
    <name type="common">Rape</name>
    <dbReference type="NCBI Taxonomy" id="3708"/>
    <lineage>
        <taxon>Eukaryota</taxon>
        <taxon>Viridiplantae</taxon>
        <taxon>Streptophyta</taxon>
        <taxon>Embryophyta</taxon>
        <taxon>Tracheophyta</taxon>
        <taxon>Spermatophyta</taxon>
        <taxon>Magnoliopsida</taxon>
        <taxon>eudicotyledons</taxon>
        <taxon>Gunneridae</taxon>
        <taxon>Pentapetalae</taxon>
        <taxon>rosids</taxon>
        <taxon>malvids</taxon>
        <taxon>Brassicales</taxon>
        <taxon>Brassicaceae</taxon>
        <taxon>Brassiceae</taxon>
        <taxon>Brassica</taxon>
    </lineage>
</organism>